<reference evidence="1 2" key="1">
    <citation type="submission" date="2019-02" db="EMBL/GenBank/DDBJ databases">
        <title>Genomic Encyclopedia of Archaeal and Bacterial Type Strains, Phase II (KMG-II): from individual species to whole genera.</title>
        <authorList>
            <person name="Goeker M."/>
        </authorList>
    </citation>
    <scope>NUCLEOTIDE SEQUENCE [LARGE SCALE GENOMIC DNA]</scope>
    <source>
        <strain evidence="1 2">DSM 18101</strain>
    </source>
</reference>
<organism evidence="1 2">
    <name type="scientific">Edaphobacter modestus</name>
    <dbReference type="NCBI Taxonomy" id="388466"/>
    <lineage>
        <taxon>Bacteria</taxon>
        <taxon>Pseudomonadati</taxon>
        <taxon>Acidobacteriota</taxon>
        <taxon>Terriglobia</taxon>
        <taxon>Terriglobales</taxon>
        <taxon>Acidobacteriaceae</taxon>
        <taxon>Edaphobacter</taxon>
    </lineage>
</organism>
<comment type="caution">
    <text evidence="1">The sequence shown here is derived from an EMBL/GenBank/DDBJ whole genome shotgun (WGS) entry which is preliminary data.</text>
</comment>
<gene>
    <name evidence="1" type="ORF">BDD14_2008</name>
</gene>
<keyword evidence="2" id="KW-1185">Reference proteome</keyword>
<proteinExistence type="predicted"/>
<evidence type="ECO:0000313" key="1">
    <source>
        <dbReference type="EMBL" id="RZU40539.1"/>
    </source>
</evidence>
<dbReference type="AlphaFoldDB" id="A0A4Q7YU88"/>
<sequence>MATTAPMKIAGQCADLTLDAGPAFIRLAFALEDSSLL</sequence>
<evidence type="ECO:0000313" key="2">
    <source>
        <dbReference type="Proteomes" id="UP000292958"/>
    </source>
</evidence>
<accession>A0A4Q7YU88</accession>
<dbReference type="EMBL" id="SHKW01000001">
    <property type="protein sequence ID" value="RZU40539.1"/>
    <property type="molecule type" value="Genomic_DNA"/>
</dbReference>
<dbReference type="Proteomes" id="UP000292958">
    <property type="component" value="Unassembled WGS sequence"/>
</dbReference>
<name>A0A4Q7YU88_9BACT</name>
<protein>
    <submittedName>
        <fullName evidence="1">Uncharacterized protein</fullName>
    </submittedName>
</protein>